<dbReference type="InterPro" id="IPR001646">
    <property type="entry name" value="5peptide_repeat"/>
</dbReference>
<protein>
    <submittedName>
        <fullName evidence="1">Secreted effector protein PipB</fullName>
    </submittedName>
</protein>
<organism evidence="1 2">
    <name type="scientific">Piscirickettsia salmonis</name>
    <dbReference type="NCBI Taxonomy" id="1238"/>
    <lineage>
        <taxon>Bacteria</taxon>
        <taxon>Pseudomonadati</taxon>
        <taxon>Pseudomonadota</taxon>
        <taxon>Gammaproteobacteria</taxon>
        <taxon>Thiotrichales</taxon>
        <taxon>Piscirickettsiaceae</taxon>
        <taxon>Piscirickettsia</taxon>
    </lineage>
</organism>
<evidence type="ECO:0000313" key="2">
    <source>
        <dbReference type="Proteomes" id="UP000422232"/>
    </source>
</evidence>
<dbReference type="PANTHER" id="PTHR14136">
    <property type="entry name" value="BTB_POZ DOMAIN-CONTAINING PROTEIN KCTD9"/>
    <property type="match status" value="1"/>
</dbReference>
<dbReference type="Proteomes" id="UP000422232">
    <property type="component" value="Chromosome"/>
</dbReference>
<accession>A0A9Q6LII1</accession>
<dbReference type="SUPFAM" id="SSF141571">
    <property type="entry name" value="Pentapeptide repeat-like"/>
    <property type="match status" value="1"/>
</dbReference>
<dbReference type="Gene3D" id="2.160.20.80">
    <property type="entry name" value="E3 ubiquitin-protein ligase SopA"/>
    <property type="match status" value="1"/>
</dbReference>
<name>A0A9Q6LII1_PISSA</name>
<dbReference type="InterPro" id="IPR051082">
    <property type="entry name" value="Pentapeptide-BTB/POZ_domain"/>
</dbReference>
<gene>
    <name evidence="1" type="primary">pipB</name>
    <name evidence="1" type="ORF">Psal009_00296</name>
</gene>
<evidence type="ECO:0000313" key="1">
    <source>
        <dbReference type="EMBL" id="QGO04430.1"/>
    </source>
</evidence>
<reference evidence="1 2" key="1">
    <citation type="submission" date="2019-04" db="EMBL/GenBank/DDBJ databases">
        <title>Complete genome sequencing of Piscirickettsia salmonis strain Psal-009.</title>
        <authorList>
            <person name="Schober I."/>
            <person name="Bunk B."/>
            <person name="Sproer C."/>
            <person name="Carril G.P."/>
            <person name="Riedel T."/>
            <person name="Flores-Herrera P.A."/>
            <person name="Nourdin-Galindo G."/>
            <person name="Marshall S.H."/>
            <person name="Overmann J."/>
        </authorList>
    </citation>
    <scope>NUCLEOTIDE SEQUENCE [LARGE SCALE GENOMIC DNA]</scope>
    <source>
        <strain evidence="1 2">Psal-009</strain>
    </source>
</reference>
<proteinExistence type="predicted"/>
<dbReference type="PANTHER" id="PTHR14136:SF17">
    <property type="entry name" value="BTB_POZ DOMAIN-CONTAINING PROTEIN KCTD9"/>
    <property type="match status" value="1"/>
</dbReference>
<keyword evidence="2" id="KW-1185">Reference proteome</keyword>
<dbReference type="AlphaFoldDB" id="A0A9Q6LII1"/>
<dbReference type="EMBL" id="CP038908">
    <property type="protein sequence ID" value="QGO04430.1"/>
    <property type="molecule type" value="Genomic_DNA"/>
</dbReference>
<dbReference type="RefSeq" id="WP_052104757.1">
    <property type="nucleotide sequence ID" value="NZ_CP038893.1"/>
</dbReference>
<dbReference type="Pfam" id="PF00805">
    <property type="entry name" value="Pentapeptide"/>
    <property type="match status" value="2"/>
</dbReference>
<sequence length="462" mass="52048">MKKTRQDVINEINKAHGPEGSGLLDLSGWDLSGEDLSDLYLYRANLQCANLQSANLSQSYLQEASFQFALLNQANLSGAQLSQAVLTEADLTDANFSFAGLYKASLSSVKNFGNAQFERAYVVSADFKDAHLEQTNIDFAIFRVSDFPYSTKTTTFATARNHTPDPVNHDQMFENATLPEGYNQAKAILSQGSKKKHNSSLFLSARKKASNYNALFEDQSNLEDQPSLKDQFEDDKPVSRMMAYAILDANKICTLANHPKVINNCVQFHKCCRHLKDLDLYLQPEYMQKLLDEPQQSRVIKILLEEGLNKAIASCLEHNNNKKLTMANFFKSRLENEPLDILLKNAASALHHTSPLSVSSSKAYQAASRYFEEARKLLKISNPDWDCVLEQGSWFKRSKLNPDHHIFEYFKQYMKSHDNSLEGASLTPTLYSTYHNNKADDCQGLLASEENDDQPDQGTSAY</sequence>